<dbReference type="GO" id="GO:0071456">
    <property type="term" value="P:cellular response to hypoxia"/>
    <property type="evidence" value="ECO:0007669"/>
    <property type="project" value="TreeGrafter"/>
</dbReference>
<dbReference type="GO" id="GO:0005737">
    <property type="term" value="C:cytoplasm"/>
    <property type="evidence" value="ECO:0007669"/>
    <property type="project" value="TreeGrafter"/>
</dbReference>
<dbReference type="PANTHER" id="PTHR12907:SF26">
    <property type="entry name" value="HIF PROLYL HYDROXYLASE, ISOFORM C"/>
    <property type="match status" value="1"/>
</dbReference>
<reference evidence="10" key="1">
    <citation type="submission" date="2025-08" db="UniProtKB">
        <authorList>
            <consortium name="Ensembl"/>
        </authorList>
    </citation>
    <scope>IDENTIFICATION</scope>
</reference>
<name>A0A8C4QIR5_EPTBU</name>
<dbReference type="InterPro" id="IPR005123">
    <property type="entry name" value="Oxoglu/Fe-dep_dioxygenase_dom"/>
</dbReference>
<evidence type="ECO:0000256" key="4">
    <source>
        <dbReference type="ARBA" id="ARBA00022964"/>
    </source>
</evidence>
<comment type="catalytic activity">
    <reaction evidence="8">
        <text>L-prolyl-[hypoxia-inducible factor alpha subunit] + 2-oxoglutarate + O2 = trans-4-hydroxy-L-prolyl-[hypoxia-inducible factor alpha subunit] + succinate + CO2</text>
        <dbReference type="Rhea" id="RHEA:48400"/>
        <dbReference type="Rhea" id="RHEA-COMP:12093"/>
        <dbReference type="Rhea" id="RHEA-COMP:12094"/>
        <dbReference type="ChEBI" id="CHEBI:15379"/>
        <dbReference type="ChEBI" id="CHEBI:16526"/>
        <dbReference type="ChEBI" id="CHEBI:16810"/>
        <dbReference type="ChEBI" id="CHEBI:30031"/>
        <dbReference type="ChEBI" id="CHEBI:50342"/>
        <dbReference type="ChEBI" id="CHEBI:61965"/>
        <dbReference type="EC" id="1.14.11.29"/>
    </reaction>
</comment>
<dbReference type="GO" id="GO:0160082">
    <property type="term" value="F:hypoxia-inducible factor-proline dioxygenase activity"/>
    <property type="evidence" value="ECO:0007669"/>
    <property type="project" value="UniProtKB-EC"/>
</dbReference>
<evidence type="ECO:0000256" key="8">
    <source>
        <dbReference type="ARBA" id="ARBA00049134"/>
    </source>
</evidence>
<comment type="cofactor">
    <cofactor evidence="1">
        <name>L-ascorbate</name>
        <dbReference type="ChEBI" id="CHEBI:38290"/>
    </cofactor>
</comment>
<evidence type="ECO:0000256" key="2">
    <source>
        <dbReference type="ARBA" id="ARBA00022723"/>
    </source>
</evidence>
<dbReference type="PROSITE" id="PS51471">
    <property type="entry name" value="FE2OG_OXY"/>
    <property type="match status" value="1"/>
</dbReference>
<reference evidence="10" key="2">
    <citation type="submission" date="2025-09" db="UniProtKB">
        <authorList>
            <consortium name="Ensembl"/>
        </authorList>
    </citation>
    <scope>IDENTIFICATION</scope>
</reference>
<evidence type="ECO:0000313" key="10">
    <source>
        <dbReference type="Ensembl" id="ENSEBUP00000016106.1"/>
    </source>
</evidence>
<keyword evidence="6" id="KW-0408">Iron</keyword>
<keyword evidence="3" id="KW-0847">Vitamin C</keyword>
<evidence type="ECO:0000256" key="3">
    <source>
        <dbReference type="ARBA" id="ARBA00022896"/>
    </source>
</evidence>
<evidence type="ECO:0000259" key="9">
    <source>
        <dbReference type="PROSITE" id="PS51471"/>
    </source>
</evidence>
<dbReference type="EC" id="1.14.11.29" evidence="7"/>
<dbReference type="GeneTree" id="ENSGT00940000155704"/>
<dbReference type="Ensembl" id="ENSEBUT00000016682.1">
    <property type="protein sequence ID" value="ENSEBUP00000016106.1"/>
    <property type="gene ID" value="ENSEBUG00000010119.1"/>
</dbReference>
<protein>
    <recommendedName>
        <fullName evidence="7">hypoxia-inducible factor-proline dioxygenase</fullName>
        <ecNumber evidence="7">1.14.11.29</ecNumber>
    </recommendedName>
</protein>
<dbReference type="AlphaFoldDB" id="A0A8C4QIR5"/>
<evidence type="ECO:0000313" key="11">
    <source>
        <dbReference type="Proteomes" id="UP000694388"/>
    </source>
</evidence>
<evidence type="ECO:0000256" key="7">
    <source>
        <dbReference type="ARBA" id="ARBA00039004"/>
    </source>
</evidence>
<keyword evidence="4" id="KW-0223">Dioxygenase</keyword>
<dbReference type="GO" id="GO:0005634">
    <property type="term" value="C:nucleus"/>
    <property type="evidence" value="ECO:0007669"/>
    <property type="project" value="TreeGrafter"/>
</dbReference>
<evidence type="ECO:0000256" key="6">
    <source>
        <dbReference type="ARBA" id="ARBA00023004"/>
    </source>
</evidence>
<keyword evidence="2" id="KW-0479">Metal-binding</keyword>
<keyword evidence="5" id="KW-0560">Oxidoreductase</keyword>
<evidence type="ECO:0000256" key="5">
    <source>
        <dbReference type="ARBA" id="ARBA00023002"/>
    </source>
</evidence>
<dbReference type="GO" id="GO:0008198">
    <property type="term" value="F:ferrous iron binding"/>
    <property type="evidence" value="ECO:0007669"/>
    <property type="project" value="TreeGrafter"/>
</dbReference>
<dbReference type="GO" id="GO:0031418">
    <property type="term" value="F:L-ascorbic acid binding"/>
    <property type="evidence" value="ECO:0007669"/>
    <property type="project" value="UniProtKB-KW"/>
</dbReference>
<dbReference type="PANTHER" id="PTHR12907">
    <property type="entry name" value="EGL NINE HOMOLOG-RELATED"/>
    <property type="match status" value="1"/>
</dbReference>
<evidence type="ECO:0000256" key="1">
    <source>
        <dbReference type="ARBA" id="ARBA00001961"/>
    </source>
</evidence>
<organism evidence="10 11">
    <name type="scientific">Eptatretus burgeri</name>
    <name type="common">Inshore hagfish</name>
    <dbReference type="NCBI Taxonomy" id="7764"/>
    <lineage>
        <taxon>Eukaryota</taxon>
        <taxon>Metazoa</taxon>
        <taxon>Chordata</taxon>
        <taxon>Craniata</taxon>
        <taxon>Vertebrata</taxon>
        <taxon>Cyclostomata</taxon>
        <taxon>Myxini</taxon>
        <taxon>Myxiniformes</taxon>
        <taxon>Myxinidae</taxon>
        <taxon>Eptatretinae</taxon>
        <taxon>Eptatretus</taxon>
    </lineage>
</organism>
<sequence>MAGWVQTDKAILPVSRSDCALWYGNQIDPSCQWNQNHTWNDLNWCSPDTTRGESEPCALSGGVGGGVISWTILGRDDTQRETMSCHAWEPINGVPSCVTGQQCNGLESKVNKREPTETETSRATPPEIWIQQLARSCVIPHLGTLGICILDDFLGTDLGRGVLEEVSWLHGSGRFGAGRLAGGLSSVPTVRGDQVTWIEGSEDGFPLLGLLVSRTDRLILSCVGDLGCRIGGRTKAMVACYPGNGSGYVRHVDNPNGDGRCITCIYYLNYGWDSRHGGLLRIFPEGRNRVANIEPFFDRLLLFWSDRRNPHEVQPTYVTRYAITVWYFDTEERARAKERYMGKVNALNLSDFNSSGLCGGLISGRPRGPHTPL</sequence>
<dbReference type="InterPro" id="IPR044862">
    <property type="entry name" value="Pro_4_hyd_alph_FE2OG_OXY"/>
</dbReference>
<feature type="domain" description="Fe2OG dioxygenase" evidence="9">
    <location>
        <begin position="232"/>
        <end position="329"/>
    </location>
</feature>
<dbReference type="Proteomes" id="UP000694388">
    <property type="component" value="Unplaced"/>
</dbReference>
<dbReference type="Gene3D" id="2.60.120.620">
    <property type="entry name" value="q2cbj1_9rhob like domain"/>
    <property type="match status" value="1"/>
</dbReference>
<dbReference type="InterPro" id="IPR051559">
    <property type="entry name" value="HIF_prolyl_hydroxylases"/>
</dbReference>
<proteinExistence type="predicted"/>
<dbReference type="Pfam" id="PF13640">
    <property type="entry name" value="2OG-FeII_Oxy_3"/>
    <property type="match status" value="1"/>
</dbReference>
<accession>A0A8C4QIR5</accession>
<dbReference type="InterPro" id="IPR006620">
    <property type="entry name" value="Pro_4_hyd_alph"/>
</dbReference>
<keyword evidence="11" id="KW-1185">Reference proteome</keyword>
<dbReference type="SMART" id="SM00702">
    <property type="entry name" value="P4Hc"/>
    <property type="match status" value="1"/>
</dbReference>